<keyword evidence="2" id="KW-1185">Reference proteome</keyword>
<evidence type="ECO:0000313" key="2">
    <source>
        <dbReference type="Proteomes" id="UP000605970"/>
    </source>
</evidence>
<comment type="caution">
    <text evidence="1">The sequence shown here is derived from an EMBL/GenBank/DDBJ whole genome shotgun (WGS) entry which is preliminary data.</text>
</comment>
<proteinExistence type="predicted"/>
<dbReference type="AlphaFoldDB" id="A0A8S9ZZR3"/>
<evidence type="ECO:0000313" key="1">
    <source>
        <dbReference type="EMBL" id="KAF7638802.1"/>
    </source>
</evidence>
<dbReference type="Proteomes" id="UP000605970">
    <property type="component" value="Unassembled WGS sequence"/>
</dbReference>
<accession>A0A8S9ZZR3</accession>
<sequence length="51" mass="5770">MLLDCSILENKILCTNTCQMFLIDSLDYSIISTFNVLKSSYGLVKQTGLFM</sequence>
<protein>
    <submittedName>
        <fullName evidence="1">Uncharacterized protein</fullName>
    </submittedName>
</protein>
<organism evidence="1 2">
    <name type="scientific">Meloidogyne graminicola</name>
    <dbReference type="NCBI Taxonomy" id="189291"/>
    <lineage>
        <taxon>Eukaryota</taxon>
        <taxon>Metazoa</taxon>
        <taxon>Ecdysozoa</taxon>
        <taxon>Nematoda</taxon>
        <taxon>Chromadorea</taxon>
        <taxon>Rhabditida</taxon>
        <taxon>Tylenchina</taxon>
        <taxon>Tylenchomorpha</taxon>
        <taxon>Tylenchoidea</taxon>
        <taxon>Meloidogynidae</taxon>
        <taxon>Meloidogyninae</taxon>
        <taxon>Meloidogyne</taxon>
    </lineage>
</organism>
<gene>
    <name evidence="1" type="ORF">Mgra_00001611</name>
</gene>
<reference evidence="1" key="1">
    <citation type="journal article" date="2020" name="Ecol. Evol.">
        <title>Genome structure and content of the rice root-knot nematode (Meloidogyne graminicola).</title>
        <authorList>
            <person name="Phan N.T."/>
            <person name="Danchin E.G.J."/>
            <person name="Klopp C."/>
            <person name="Perfus-Barbeoch L."/>
            <person name="Kozlowski D.K."/>
            <person name="Koutsovoulos G.D."/>
            <person name="Lopez-Roques C."/>
            <person name="Bouchez O."/>
            <person name="Zahm M."/>
            <person name="Besnard G."/>
            <person name="Bellafiore S."/>
        </authorList>
    </citation>
    <scope>NUCLEOTIDE SEQUENCE</scope>
    <source>
        <strain evidence="1">VN-18</strain>
    </source>
</reference>
<dbReference type="EMBL" id="JABEBT010000009">
    <property type="protein sequence ID" value="KAF7638802.1"/>
    <property type="molecule type" value="Genomic_DNA"/>
</dbReference>
<name>A0A8S9ZZR3_9BILA</name>